<name>A0A917D614_9HYPH</name>
<dbReference type="Proteomes" id="UP000613160">
    <property type="component" value="Unassembled WGS sequence"/>
</dbReference>
<keyword evidence="2" id="KW-1185">Reference proteome</keyword>
<protein>
    <submittedName>
        <fullName evidence="1">Uncharacterized protein</fullName>
    </submittedName>
</protein>
<reference evidence="1" key="1">
    <citation type="journal article" date="2014" name="Int. J. Syst. Evol. Microbiol.">
        <title>Complete genome sequence of Corynebacterium casei LMG S-19264T (=DSM 44701T), isolated from a smear-ripened cheese.</title>
        <authorList>
            <consortium name="US DOE Joint Genome Institute (JGI-PGF)"/>
            <person name="Walter F."/>
            <person name="Albersmeier A."/>
            <person name="Kalinowski J."/>
            <person name="Ruckert C."/>
        </authorList>
    </citation>
    <scope>NUCLEOTIDE SEQUENCE</scope>
    <source>
        <strain evidence="1">CGMCC 1.15493</strain>
    </source>
</reference>
<evidence type="ECO:0000313" key="2">
    <source>
        <dbReference type="Proteomes" id="UP000613160"/>
    </source>
</evidence>
<evidence type="ECO:0000313" key="1">
    <source>
        <dbReference type="EMBL" id="GGD05002.1"/>
    </source>
</evidence>
<gene>
    <name evidence="1" type="ORF">GCM10011335_04790</name>
</gene>
<accession>A0A917D614</accession>
<reference evidence="1" key="2">
    <citation type="submission" date="2020-09" db="EMBL/GenBank/DDBJ databases">
        <authorList>
            <person name="Sun Q."/>
            <person name="Zhou Y."/>
        </authorList>
    </citation>
    <scope>NUCLEOTIDE SEQUENCE</scope>
    <source>
        <strain evidence="1">CGMCC 1.15493</strain>
    </source>
</reference>
<dbReference type="AlphaFoldDB" id="A0A917D614"/>
<sequence length="151" mass="15026">MLVKGARGLRIRMSFFQNKMASLLATLVVVGVALFCSSAARAHANHAGEATELSARSVVSPVDSVQPAADGDAAEEIASATGEDGAVDGHRVAGTSCCGTGVSNCMAASVGTAAGALAAPPSGRTHDAAREPGALQGVVLDGMIRPPKPFV</sequence>
<organism evidence="1 2">
    <name type="scientific">Aureimonas glaciei</name>
    <dbReference type="NCBI Taxonomy" id="1776957"/>
    <lineage>
        <taxon>Bacteria</taxon>
        <taxon>Pseudomonadati</taxon>
        <taxon>Pseudomonadota</taxon>
        <taxon>Alphaproteobacteria</taxon>
        <taxon>Hyphomicrobiales</taxon>
        <taxon>Aurantimonadaceae</taxon>
        <taxon>Aureimonas</taxon>
    </lineage>
</organism>
<dbReference type="EMBL" id="BMJJ01000001">
    <property type="protein sequence ID" value="GGD05002.1"/>
    <property type="molecule type" value="Genomic_DNA"/>
</dbReference>
<comment type="caution">
    <text evidence="1">The sequence shown here is derived from an EMBL/GenBank/DDBJ whole genome shotgun (WGS) entry which is preliminary data.</text>
</comment>
<proteinExistence type="predicted"/>